<dbReference type="EMBL" id="JARBHB010000001">
    <property type="protein sequence ID" value="KAJ8897126.1"/>
    <property type="molecule type" value="Genomic_DNA"/>
</dbReference>
<keyword evidence="3" id="KW-1185">Reference proteome</keyword>
<evidence type="ECO:0000313" key="2">
    <source>
        <dbReference type="EMBL" id="KAJ8897126.1"/>
    </source>
</evidence>
<feature type="domain" description="PiggyBac transposable element-derived protein" evidence="1">
    <location>
        <begin position="152"/>
        <end position="290"/>
    </location>
</feature>
<gene>
    <name evidence="2" type="ORF">PR048_002472</name>
</gene>
<name>A0ABQ9ILC6_9NEOP</name>
<feature type="domain" description="PiggyBac transposable element-derived protein" evidence="1">
    <location>
        <begin position="5"/>
        <end position="146"/>
    </location>
</feature>
<dbReference type="InterPro" id="IPR029526">
    <property type="entry name" value="PGBD"/>
</dbReference>
<dbReference type="Proteomes" id="UP001159363">
    <property type="component" value="Chromosome 1"/>
</dbReference>
<organism evidence="2 3">
    <name type="scientific">Dryococelus australis</name>
    <dbReference type="NCBI Taxonomy" id="614101"/>
    <lineage>
        <taxon>Eukaryota</taxon>
        <taxon>Metazoa</taxon>
        <taxon>Ecdysozoa</taxon>
        <taxon>Arthropoda</taxon>
        <taxon>Hexapoda</taxon>
        <taxon>Insecta</taxon>
        <taxon>Pterygota</taxon>
        <taxon>Neoptera</taxon>
        <taxon>Polyneoptera</taxon>
        <taxon>Phasmatodea</taxon>
        <taxon>Verophasmatodea</taxon>
        <taxon>Anareolatae</taxon>
        <taxon>Phasmatidae</taxon>
        <taxon>Eurycanthinae</taxon>
        <taxon>Dryococelus</taxon>
    </lineage>
</organism>
<dbReference type="PANTHER" id="PTHR46599">
    <property type="entry name" value="PIGGYBAC TRANSPOSABLE ELEMENT-DERIVED PROTEIN 4"/>
    <property type="match status" value="1"/>
</dbReference>
<evidence type="ECO:0000259" key="1">
    <source>
        <dbReference type="Pfam" id="PF13843"/>
    </source>
</evidence>
<accession>A0ABQ9ILC6</accession>
<evidence type="ECO:0000313" key="3">
    <source>
        <dbReference type="Proteomes" id="UP001159363"/>
    </source>
</evidence>
<comment type="caution">
    <text evidence="2">The sequence shown here is derived from an EMBL/GenBank/DDBJ whole genome shotgun (WGS) entry which is preliminary data.</text>
</comment>
<proteinExistence type="predicted"/>
<dbReference type="PANTHER" id="PTHR46599:SF6">
    <property type="entry name" value="DUAL SPECIFICITY PHOSPHATASE 26"/>
    <property type="match status" value="1"/>
</dbReference>
<reference evidence="2 3" key="1">
    <citation type="submission" date="2023-02" db="EMBL/GenBank/DDBJ databases">
        <title>LHISI_Scaffold_Assembly.</title>
        <authorList>
            <person name="Stuart O.P."/>
            <person name="Cleave R."/>
            <person name="Magrath M.J.L."/>
            <person name="Mikheyev A.S."/>
        </authorList>
    </citation>
    <scope>NUCLEOTIDE SEQUENCE [LARGE SCALE GENOMIC DNA]</scope>
    <source>
        <strain evidence="2">Daus_M_001</strain>
        <tissue evidence="2">Leg muscle</tissue>
    </source>
</reference>
<protein>
    <recommendedName>
        <fullName evidence="1">PiggyBac transposable element-derived protein domain-containing protein</fullName>
    </recommendedName>
</protein>
<sequence>MAVKVKKSKIETQEMAAFIALLIAAGKIHGNQTAIPELWTSHPAFCNPFFTAAISRSRFQFLCVFLRFDSKITRCTQIEESGDKLQAIREVFNILVMACIQNYSQKENLTVDERLASFRGKFQFRVYMKSKQGRYGIKFGYVLTQQMSLVGVTTNNFFFFHPLAEALLCKKLMLVDTLHANKREIPQQFLLNPQRKETSSIFAFAKDIIIVSYVPKKRKAVVLLLTQYHDATIHEDEDRKLEIIQHFKETKGGVDLGNMMTSEYSCVRMTIRWPLRLFMEIIDIADLNAYNPRTGTKITLGREDHELMLMLAKPHIEERAQMPVGFQNNIVSAIEAMKQWVYL</sequence>
<dbReference type="Pfam" id="PF13843">
    <property type="entry name" value="DDE_Tnp_1_7"/>
    <property type="match status" value="2"/>
</dbReference>